<dbReference type="Proteomes" id="UP000237631">
    <property type="component" value="Unassembled WGS sequence"/>
</dbReference>
<keyword evidence="2" id="KW-1185">Reference proteome</keyword>
<proteinExistence type="predicted"/>
<name>A0A2S6C361_9PEZI</name>
<accession>A0A2S6C361</accession>
<reference evidence="2" key="1">
    <citation type="journal article" date="2017" name="bioRxiv">
        <title>Conservation of a gene cluster reveals novel cercosporin biosynthetic mechanisms and extends production to the genus Colletotrichum.</title>
        <authorList>
            <person name="de Jonge R."/>
            <person name="Ebert M.K."/>
            <person name="Huitt-Roehl C.R."/>
            <person name="Pal P."/>
            <person name="Suttle J.C."/>
            <person name="Spanner R.E."/>
            <person name="Neubauer J.D."/>
            <person name="Jurick W.M.II."/>
            <person name="Stott K.A."/>
            <person name="Secor G.A."/>
            <person name="Thomma B.P.H.J."/>
            <person name="Van de Peer Y."/>
            <person name="Townsend C.A."/>
            <person name="Bolton M.D."/>
        </authorList>
    </citation>
    <scope>NUCLEOTIDE SEQUENCE [LARGE SCALE GENOMIC DNA]</scope>
    <source>
        <strain evidence="2">CBS538.71</strain>
    </source>
</reference>
<evidence type="ECO:0000313" key="1">
    <source>
        <dbReference type="EMBL" id="PPJ54172.1"/>
    </source>
</evidence>
<evidence type="ECO:0000313" key="2">
    <source>
        <dbReference type="Proteomes" id="UP000237631"/>
    </source>
</evidence>
<protein>
    <submittedName>
        <fullName evidence="1">Uncharacterized protein</fullName>
    </submittedName>
</protein>
<dbReference type="EMBL" id="PNEN01000570">
    <property type="protein sequence ID" value="PPJ54172.1"/>
    <property type="molecule type" value="Genomic_DNA"/>
</dbReference>
<organism evidence="1 2">
    <name type="scientific">Cercospora berteroae</name>
    <dbReference type="NCBI Taxonomy" id="357750"/>
    <lineage>
        <taxon>Eukaryota</taxon>
        <taxon>Fungi</taxon>
        <taxon>Dikarya</taxon>
        <taxon>Ascomycota</taxon>
        <taxon>Pezizomycotina</taxon>
        <taxon>Dothideomycetes</taxon>
        <taxon>Dothideomycetidae</taxon>
        <taxon>Mycosphaerellales</taxon>
        <taxon>Mycosphaerellaceae</taxon>
        <taxon>Cercospora</taxon>
    </lineage>
</organism>
<gene>
    <name evidence="1" type="ORF">CBER1_01102</name>
</gene>
<comment type="caution">
    <text evidence="1">The sequence shown here is derived from an EMBL/GenBank/DDBJ whole genome shotgun (WGS) entry which is preliminary data.</text>
</comment>
<dbReference type="AlphaFoldDB" id="A0A2S6C361"/>
<sequence length="182" mass="20798">MWNTVKGVKLDPESPLAYNLWTTAENQGPMLYSDEAQRLKTDLATKTRKELNQESADRWLKRHGHRKCPNNACRWQFMASPSTVHMHFGRVRGDQEEPNSERDIRAFHLVEYFDFSSHAVSLARNTPREPVYAADITRLLGGLSRKEYIERQIQQKPTSKAAKAATKAIEASAKVGSSKRKK</sequence>